<dbReference type="PRINTS" id="PR00126">
    <property type="entry name" value="ATPASEGAMMA"/>
</dbReference>
<name>A0ABN1AZU9_9BACI</name>
<protein>
    <recommendedName>
        <fullName evidence="10">ATP synthase gamma chain</fullName>
    </recommendedName>
    <alternativeName>
        <fullName evidence="10">ATP synthase F1 sector gamma subunit</fullName>
    </alternativeName>
    <alternativeName>
        <fullName evidence="10">F-ATPase gamma subunit</fullName>
    </alternativeName>
</protein>
<evidence type="ECO:0000256" key="10">
    <source>
        <dbReference type="HAMAP-Rule" id="MF_00815"/>
    </source>
</evidence>
<keyword evidence="7 10" id="KW-0472">Membrane</keyword>
<dbReference type="PANTHER" id="PTHR11693">
    <property type="entry name" value="ATP SYNTHASE GAMMA CHAIN"/>
    <property type="match status" value="1"/>
</dbReference>
<keyword evidence="12" id="KW-1185">Reference proteome</keyword>
<dbReference type="InterPro" id="IPR023632">
    <property type="entry name" value="ATP_synth_F1_gsu_CS"/>
</dbReference>
<dbReference type="CDD" id="cd12151">
    <property type="entry name" value="F1-ATPase_gamma"/>
    <property type="match status" value="1"/>
</dbReference>
<dbReference type="PANTHER" id="PTHR11693:SF22">
    <property type="entry name" value="ATP SYNTHASE SUBUNIT GAMMA, MITOCHONDRIAL"/>
    <property type="match status" value="1"/>
</dbReference>
<evidence type="ECO:0000256" key="8">
    <source>
        <dbReference type="ARBA" id="ARBA00023196"/>
    </source>
</evidence>
<reference evidence="11 12" key="1">
    <citation type="journal article" date="2019" name="Int. J. Syst. Evol. Microbiol.">
        <title>The Global Catalogue of Microorganisms (GCM) 10K type strain sequencing project: providing services to taxonomists for standard genome sequencing and annotation.</title>
        <authorList>
            <consortium name="The Broad Institute Genomics Platform"/>
            <consortium name="The Broad Institute Genome Sequencing Center for Infectious Disease"/>
            <person name="Wu L."/>
            <person name="Ma J."/>
        </authorList>
    </citation>
    <scope>NUCLEOTIDE SEQUENCE [LARGE SCALE GENOMIC DNA]</scope>
    <source>
        <strain evidence="11 12">JCM 12389</strain>
    </source>
</reference>
<dbReference type="InterPro" id="IPR000131">
    <property type="entry name" value="ATP_synth_F1_gsu"/>
</dbReference>
<accession>A0ABN1AZU9</accession>
<dbReference type="Gene3D" id="1.10.287.80">
    <property type="entry name" value="ATP synthase, gamma subunit, helix hairpin domain"/>
    <property type="match status" value="1"/>
</dbReference>
<evidence type="ECO:0000256" key="7">
    <source>
        <dbReference type="ARBA" id="ARBA00023136"/>
    </source>
</evidence>
<evidence type="ECO:0000256" key="3">
    <source>
        <dbReference type="ARBA" id="ARBA00007681"/>
    </source>
</evidence>
<keyword evidence="9 10" id="KW-0066">ATP synthesis</keyword>
<dbReference type="Pfam" id="PF00231">
    <property type="entry name" value="ATP-synt"/>
    <property type="match status" value="1"/>
</dbReference>
<sequence>MASLNDIKGRINSTKNMKKITSAMEMVSTAKLNRAEQNAKSFVPYMEKIQEVVASIASGDSDANHPMLTSRDVKKTGYVVITADRGLAGAFNSNVLRELNNNLSKHKSKDEYTVIAIGKMAREFCRKRNMPVAKEVVGIDDQPDFADIKELATETVNLFVNEEVDEIYMIYNHFESIISQKVTEKKLLPLTDLDSGNQKTSSSYEYEPNQEDILNVLLPQYAESLVYGAILDSKASEHAARMTAMKNATDNANDMIDDLSLTYNRLRQAAITQEISEIVGGASALE</sequence>
<dbReference type="PROSITE" id="PS00153">
    <property type="entry name" value="ATPASE_GAMMA"/>
    <property type="match status" value="1"/>
</dbReference>
<evidence type="ECO:0000256" key="9">
    <source>
        <dbReference type="ARBA" id="ARBA00023310"/>
    </source>
</evidence>
<comment type="subcellular location">
    <subcellularLocation>
        <location evidence="10">Cell membrane</location>
        <topology evidence="10">Peripheral membrane protein</topology>
    </subcellularLocation>
    <subcellularLocation>
        <location evidence="2">Membrane</location>
        <topology evidence="2">Peripheral membrane protein</topology>
    </subcellularLocation>
</comment>
<dbReference type="HAMAP" id="MF_00815">
    <property type="entry name" value="ATP_synth_gamma_bact"/>
    <property type="match status" value="1"/>
</dbReference>
<dbReference type="Gene3D" id="3.40.1380.10">
    <property type="match status" value="1"/>
</dbReference>
<dbReference type="Proteomes" id="UP001500880">
    <property type="component" value="Unassembled WGS sequence"/>
</dbReference>
<keyword evidence="5 10" id="KW-0375">Hydrogen ion transport</keyword>
<dbReference type="EMBL" id="BAAADO010000002">
    <property type="protein sequence ID" value="GAA0487319.1"/>
    <property type="molecule type" value="Genomic_DNA"/>
</dbReference>
<dbReference type="SUPFAM" id="SSF52943">
    <property type="entry name" value="ATP synthase (F1-ATPase), gamma subunit"/>
    <property type="match status" value="1"/>
</dbReference>
<evidence type="ECO:0000256" key="6">
    <source>
        <dbReference type="ARBA" id="ARBA00023065"/>
    </source>
</evidence>
<keyword evidence="10" id="KW-1003">Cell membrane</keyword>
<evidence type="ECO:0000256" key="4">
    <source>
        <dbReference type="ARBA" id="ARBA00022448"/>
    </source>
</evidence>
<organism evidence="11 12">
    <name type="scientific">Salinibacillus aidingensis</name>
    <dbReference type="NCBI Taxonomy" id="237684"/>
    <lineage>
        <taxon>Bacteria</taxon>
        <taxon>Bacillati</taxon>
        <taxon>Bacillota</taxon>
        <taxon>Bacilli</taxon>
        <taxon>Bacillales</taxon>
        <taxon>Bacillaceae</taxon>
        <taxon>Salinibacillus</taxon>
    </lineage>
</organism>
<keyword evidence="8 10" id="KW-0139">CF(1)</keyword>
<keyword evidence="4 10" id="KW-0813">Transport</keyword>
<evidence type="ECO:0000256" key="1">
    <source>
        <dbReference type="ARBA" id="ARBA00003456"/>
    </source>
</evidence>
<keyword evidence="6 10" id="KW-0406">Ion transport</keyword>
<evidence type="ECO:0000256" key="2">
    <source>
        <dbReference type="ARBA" id="ARBA00004170"/>
    </source>
</evidence>
<evidence type="ECO:0000256" key="5">
    <source>
        <dbReference type="ARBA" id="ARBA00022781"/>
    </source>
</evidence>
<comment type="similarity">
    <text evidence="3 10">Belongs to the ATPase gamma chain family.</text>
</comment>
<dbReference type="NCBIfam" id="TIGR01146">
    <property type="entry name" value="ATPsyn_F1gamma"/>
    <property type="match status" value="1"/>
</dbReference>
<evidence type="ECO:0000313" key="11">
    <source>
        <dbReference type="EMBL" id="GAA0487319.1"/>
    </source>
</evidence>
<gene>
    <name evidence="10 11" type="primary">atpG</name>
    <name evidence="11" type="ORF">GCM10008986_11010</name>
</gene>
<evidence type="ECO:0000313" key="12">
    <source>
        <dbReference type="Proteomes" id="UP001500880"/>
    </source>
</evidence>
<comment type="subunit">
    <text evidence="10">F-type ATPases have 2 components, CF(1) - the catalytic core - and CF(0) - the membrane proton channel. CF(1) has five subunits: alpha(3), beta(3), gamma(1), delta(1), epsilon(1). CF(0) has three main subunits: a, b and c.</text>
</comment>
<proteinExistence type="inferred from homology"/>
<comment type="caution">
    <text evidence="11">The sequence shown here is derived from an EMBL/GenBank/DDBJ whole genome shotgun (WGS) entry which is preliminary data.</text>
</comment>
<dbReference type="RefSeq" id="WP_343838500.1">
    <property type="nucleotide sequence ID" value="NZ_BAAADO010000002.1"/>
</dbReference>
<dbReference type="InterPro" id="IPR035968">
    <property type="entry name" value="ATP_synth_F1_ATPase_gsu"/>
</dbReference>
<comment type="function">
    <text evidence="1 10">Produces ATP from ADP in the presence of a proton gradient across the membrane. The gamma chain is believed to be important in regulating ATPase activity and the flow of protons through the CF(0) complex.</text>
</comment>